<reference evidence="3" key="2">
    <citation type="submission" date="2019-06" db="EMBL/GenBank/DDBJ databases">
        <title>Co-occurence of chitin degradation, pigmentation and bioactivity in marine Pseudoalteromonas.</title>
        <authorList>
            <person name="Sonnenschein E.C."/>
            <person name="Bech P.K."/>
        </authorList>
    </citation>
    <scope>NUCLEOTIDE SEQUENCE [LARGE SCALE GENOMIC DNA]</scope>
    <source>
        <strain evidence="3">S1607</strain>
    </source>
</reference>
<reference evidence="2 3" key="1">
    <citation type="submission" date="2017-12" db="EMBL/GenBank/DDBJ databases">
        <authorList>
            <person name="Paulsen S."/>
            <person name="Gram L.K."/>
        </authorList>
    </citation>
    <scope>NUCLEOTIDE SEQUENCE [LARGE SCALE GENOMIC DNA]</scope>
    <source>
        <strain evidence="2 3">S1607</strain>
    </source>
</reference>
<accession>A0AAQ2ITF8</accession>
<dbReference type="AlphaFoldDB" id="A0AAQ2ITF8"/>
<evidence type="ECO:0000313" key="2">
    <source>
        <dbReference type="EMBL" id="TMN80168.1"/>
    </source>
</evidence>
<gene>
    <name evidence="2" type="ORF">CWB74_03640</name>
</gene>
<feature type="signal peptide" evidence="1">
    <location>
        <begin position="1"/>
        <end position="28"/>
    </location>
</feature>
<evidence type="ECO:0008006" key="4">
    <source>
        <dbReference type="Google" id="ProtNLM"/>
    </source>
</evidence>
<dbReference type="Proteomes" id="UP000305423">
    <property type="component" value="Unassembled WGS sequence"/>
</dbReference>
<proteinExistence type="predicted"/>
<comment type="caution">
    <text evidence="2">The sequence shown here is derived from an EMBL/GenBank/DDBJ whole genome shotgun (WGS) entry which is preliminary data.</text>
</comment>
<sequence>MNILKPSLAVMSLTTVSFALSFSGSVKADTYCRAADIPLGEVVTGISTYESKCGGSAFQTNSIQDAWSVCDVPNVKLPPKYYVKSKLINTSCWDGSVHYDEIDVHDSNSGFSEIEICYGDIPNAYKHGTSKFKNSEGPHYDWYVSSVDSKNCDKSLSIYNNKFPSIAQRIEPFSENDIGAIRVFRACKGFDLPPYAQKASDFISDRSCGSYGQSAEYTVSFDRLCPTVIGQYKPYSSYTKAICPPPKPQPIEKCLAGTLYGSKGSNIKLYSVDRKQSVTASNGKLVMKSGSSQTWTLQDKNNDGEFGILNSAGIIHSTGKGATVSVKPGINFSNNARWVLRDSNSDGIYAIVSADVYHGSLYKSTNLRTGEFVFEDKFLFRVCEVK</sequence>
<keyword evidence="1" id="KW-0732">Signal</keyword>
<dbReference type="EMBL" id="PNEL01000011">
    <property type="protein sequence ID" value="TMN80168.1"/>
    <property type="molecule type" value="Genomic_DNA"/>
</dbReference>
<evidence type="ECO:0000256" key="1">
    <source>
        <dbReference type="SAM" id="SignalP"/>
    </source>
</evidence>
<protein>
    <recommendedName>
        <fullName evidence="4">Ricin B lectin domain-containing protein</fullName>
    </recommendedName>
</protein>
<dbReference type="RefSeq" id="WP_017215985.1">
    <property type="nucleotide sequence ID" value="NZ_JASGWW010000002.1"/>
</dbReference>
<name>A0AAQ2ITF8_PSEO7</name>
<evidence type="ECO:0000313" key="3">
    <source>
        <dbReference type="Proteomes" id="UP000305423"/>
    </source>
</evidence>
<feature type="chain" id="PRO_5043044419" description="Ricin B lectin domain-containing protein" evidence="1">
    <location>
        <begin position="29"/>
        <end position="386"/>
    </location>
</feature>
<organism evidence="2 3">
    <name type="scientific">Pseudoalteromonas piscicida</name>
    <dbReference type="NCBI Taxonomy" id="43662"/>
    <lineage>
        <taxon>Bacteria</taxon>
        <taxon>Pseudomonadati</taxon>
        <taxon>Pseudomonadota</taxon>
        <taxon>Gammaproteobacteria</taxon>
        <taxon>Alteromonadales</taxon>
        <taxon>Pseudoalteromonadaceae</taxon>
        <taxon>Pseudoalteromonas</taxon>
    </lineage>
</organism>